<keyword evidence="7" id="KW-1185">Reference proteome</keyword>
<keyword evidence="3" id="KW-0378">Hydrolase</keyword>
<evidence type="ECO:0000256" key="4">
    <source>
        <dbReference type="SAM" id="Coils"/>
    </source>
</evidence>
<keyword evidence="1" id="KW-0540">Nuclease</keyword>
<comment type="caution">
    <text evidence="6">The sequence shown here is derived from an EMBL/GenBank/DDBJ whole genome shotgun (WGS) entry which is preliminary data.</text>
</comment>
<evidence type="ECO:0000259" key="5">
    <source>
        <dbReference type="Pfam" id="PF09126"/>
    </source>
</evidence>
<dbReference type="InterPro" id="IPR011335">
    <property type="entry name" value="Restrct_endonuc-II-like"/>
</dbReference>
<feature type="coiled-coil region" evidence="4">
    <location>
        <begin position="176"/>
        <end position="203"/>
    </location>
</feature>
<dbReference type="Gene3D" id="1.10.10.10">
    <property type="entry name" value="Winged helix-like DNA-binding domain superfamily/Winged helix DNA-binding domain"/>
    <property type="match status" value="1"/>
</dbReference>
<sequence length="584" mass="63229">MLLLLDMRTQARLSVEDVHELLRTSGQFDGQLPARSTLYRKLSGVGLKNERRLIEAIVRVCVPDAQCANTLREQAISLLHQAWSEDAEPDRPEPGEVPDDGGSLAELVRVQRELIDTQAQLTAALQTATEAEKESAKSRALITTLLVLGALGRPAAGRVSTPSPDGASYAVSGIELSRLRTRLAAAEAERDEAQRVARAAQHRLAEAGNLLTAHGTGSTDPAGLSAPTPIGPVEWPTTRADPAGQAAPADPLRSSCQALPDTTAIEREVEQGEGVLSFEGHERVRSLEQDPELAEVLAEMLRLDPDGSRMESVIDGAGRHLLDPAHTGRYLWSQLTKVEKTGLGIAVYHRMQRELGLADGLHLDFMVAGHDVDMKFSRGSNWMFPPELQGGLCLVVRADDASGLWSIGLLRVRSELMHAGSNRDGKRGLSAQGREAIHWIHSNLPLPEHALRRLSADTVSSIFAKASGQARTEELFLQAQLTPITTADLSAVTMQADGNKRAREARRRLAHRGVLVLNGTRPRDVEWAWGLGLPALEPSTWMSVRLTPAQPGHEGTPTIMLDGTPWCVAHPEDLEVPLPTAAFA</sequence>
<dbReference type="RefSeq" id="WP_344068449.1">
    <property type="nucleotide sequence ID" value="NZ_BAAACA010000001.1"/>
</dbReference>
<dbReference type="InterPro" id="IPR015210">
    <property type="entry name" value="NaeI"/>
</dbReference>
<evidence type="ECO:0000313" key="7">
    <source>
        <dbReference type="Proteomes" id="UP001500668"/>
    </source>
</evidence>
<dbReference type="InterPro" id="IPR036388">
    <property type="entry name" value="WH-like_DNA-bd_sf"/>
</dbReference>
<protein>
    <recommendedName>
        <fullName evidence="5">Type II restriction enzyme NaeI domain-containing protein</fullName>
    </recommendedName>
</protein>
<proteinExistence type="predicted"/>
<dbReference type="CDD" id="cd22338">
    <property type="entry name" value="NaeI-like"/>
    <property type="match status" value="1"/>
</dbReference>
<dbReference type="SUPFAM" id="SSF52980">
    <property type="entry name" value="Restriction endonuclease-like"/>
    <property type="match status" value="1"/>
</dbReference>
<feature type="domain" description="Type II restriction enzyme NaeI" evidence="5">
    <location>
        <begin position="296"/>
        <end position="574"/>
    </location>
</feature>
<gene>
    <name evidence="6" type="ORF">GCM10010394_01590</name>
</gene>
<evidence type="ECO:0000256" key="2">
    <source>
        <dbReference type="ARBA" id="ARBA00022759"/>
    </source>
</evidence>
<keyword evidence="2" id="KW-0255">Endonuclease</keyword>
<name>A0ABP3PVJ1_9ACTN</name>
<evidence type="ECO:0000313" key="6">
    <source>
        <dbReference type="EMBL" id="GAA0576772.1"/>
    </source>
</evidence>
<dbReference type="Pfam" id="PF09126">
    <property type="entry name" value="NaeI"/>
    <property type="match status" value="1"/>
</dbReference>
<dbReference type="InterPro" id="IPR037057">
    <property type="entry name" value="DNA_rep_MutH/T2_RE_sf"/>
</dbReference>
<evidence type="ECO:0000256" key="1">
    <source>
        <dbReference type="ARBA" id="ARBA00022722"/>
    </source>
</evidence>
<keyword evidence="4" id="KW-0175">Coiled coil</keyword>
<reference evidence="7" key="1">
    <citation type="journal article" date="2019" name="Int. J. Syst. Evol. Microbiol.">
        <title>The Global Catalogue of Microorganisms (GCM) 10K type strain sequencing project: providing services to taxonomists for standard genome sequencing and annotation.</title>
        <authorList>
            <consortium name="The Broad Institute Genomics Platform"/>
            <consortium name="The Broad Institute Genome Sequencing Center for Infectious Disease"/>
            <person name="Wu L."/>
            <person name="Ma J."/>
        </authorList>
    </citation>
    <scope>NUCLEOTIDE SEQUENCE [LARGE SCALE GENOMIC DNA]</scope>
    <source>
        <strain evidence="7">JCM 5067</strain>
    </source>
</reference>
<dbReference type="Gene3D" id="3.40.600.10">
    <property type="entry name" value="DNA mismatch repair MutH/Restriction endonuclease, type II"/>
    <property type="match status" value="1"/>
</dbReference>
<organism evidence="6 7">
    <name type="scientific">Streptomyces crystallinus</name>
    <dbReference type="NCBI Taxonomy" id="68191"/>
    <lineage>
        <taxon>Bacteria</taxon>
        <taxon>Bacillati</taxon>
        <taxon>Actinomycetota</taxon>
        <taxon>Actinomycetes</taxon>
        <taxon>Kitasatosporales</taxon>
        <taxon>Streptomycetaceae</taxon>
        <taxon>Streptomyces</taxon>
    </lineage>
</organism>
<dbReference type="Proteomes" id="UP001500668">
    <property type="component" value="Unassembled WGS sequence"/>
</dbReference>
<evidence type="ECO:0000256" key="3">
    <source>
        <dbReference type="ARBA" id="ARBA00022801"/>
    </source>
</evidence>
<dbReference type="EMBL" id="BAAACA010000001">
    <property type="protein sequence ID" value="GAA0576772.1"/>
    <property type="molecule type" value="Genomic_DNA"/>
</dbReference>
<accession>A0ABP3PVJ1</accession>